<dbReference type="PANTHER" id="PTHR12741:SF53">
    <property type="entry name" value="1,3-BETA-GLUCAN SYNTHASE"/>
    <property type="match status" value="1"/>
</dbReference>
<dbReference type="Gene3D" id="1.25.40.270">
    <property type="entry name" value="Vacuolar protein sorting-associated protein vta1"/>
    <property type="match status" value="1"/>
</dbReference>
<evidence type="ECO:0000256" key="1">
    <source>
        <dbReference type="ARBA" id="ARBA00004308"/>
    </source>
</evidence>
<name>A0A444ZXV8_ARAHY</name>
<dbReference type="InterPro" id="IPR026899">
    <property type="entry name" value="FKS1-like_dom1"/>
</dbReference>
<proteinExistence type="predicted"/>
<accession>A0A444ZXV8</accession>
<evidence type="ECO:0000256" key="2">
    <source>
        <dbReference type="ARBA" id="ARBA00023136"/>
    </source>
</evidence>
<evidence type="ECO:0000259" key="3">
    <source>
        <dbReference type="SMART" id="SM01205"/>
    </source>
</evidence>
<keyword evidence="2" id="KW-0472">Membrane</keyword>
<feature type="domain" description="1,3-beta-glucan synthase component FKS1-like" evidence="3">
    <location>
        <begin position="182"/>
        <end position="295"/>
    </location>
</feature>
<dbReference type="AlphaFoldDB" id="A0A444ZXV8"/>
<comment type="caution">
    <text evidence="4">The sequence shown here is derived from an EMBL/GenBank/DDBJ whole genome shotgun (WGS) entry which is preliminary data.</text>
</comment>
<dbReference type="EMBL" id="SDMP01000013">
    <property type="protein sequence ID" value="RYR19019.1"/>
    <property type="molecule type" value="Genomic_DNA"/>
</dbReference>
<sequence length="308" mass="35027">MSQLDGVMPPPTLVRRGSRSASTTFNMEVFDNEVVPSALASISPILRVANEIEAERPRVAYLCRFYAFEKAHRLDQTSTGRGVRQFKTLLLQRLERIIAAARDVQEKKEIYTPYNILPLDSAGASLPIMQFEEIKAAVSALWNTQGLNWPSSFEQQRQRTGDLDMLDWLKAILPQGQQEVQQRKLLYMGLYLLIWGEASNVRFMPECLCYIFHNMAYELHGLMAGNVSIVTGENIKPSYGGDEEAFLRKVITPLYRVIDTEAKRSKNGTAPHSAWCNYDDLNESPDCFSLGWPMRDDGEFFKSTNDRV</sequence>
<gene>
    <name evidence="4" type="ORF">Ahy_B03g063686</name>
</gene>
<evidence type="ECO:0000313" key="5">
    <source>
        <dbReference type="Proteomes" id="UP000289738"/>
    </source>
</evidence>
<dbReference type="Pfam" id="PF14288">
    <property type="entry name" value="FKS1_dom1"/>
    <property type="match status" value="1"/>
</dbReference>
<dbReference type="GO" id="GO:0012505">
    <property type="term" value="C:endomembrane system"/>
    <property type="evidence" value="ECO:0007669"/>
    <property type="project" value="UniProtKB-SubCell"/>
</dbReference>
<keyword evidence="5" id="KW-1185">Reference proteome</keyword>
<organism evidence="4 5">
    <name type="scientific">Arachis hypogaea</name>
    <name type="common">Peanut</name>
    <dbReference type="NCBI Taxonomy" id="3818"/>
    <lineage>
        <taxon>Eukaryota</taxon>
        <taxon>Viridiplantae</taxon>
        <taxon>Streptophyta</taxon>
        <taxon>Embryophyta</taxon>
        <taxon>Tracheophyta</taxon>
        <taxon>Spermatophyta</taxon>
        <taxon>Magnoliopsida</taxon>
        <taxon>eudicotyledons</taxon>
        <taxon>Gunneridae</taxon>
        <taxon>Pentapetalae</taxon>
        <taxon>rosids</taxon>
        <taxon>fabids</taxon>
        <taxon>Fabales</taxon>
        <taxon>Fabaceae</taxon>
        <taxon>Papilionoideae</taxon>
        <taxon>50 kb inversion clade</taxon>
        <taxon>dalbergioids sensu lato</taxon>
        <taxon>Dalbergieae</taxon>
        <taxon>Pterocarpus clade</taxon>
        <taxon>Arachis</taxon>
    </lineage>
</organism>
<dbReference type="InterPro" id="IPR023175">
    <property type="entry name" value="Vta1/CALS_N_sf"/>
</dbReference>
<dbReference type="Pfam" id="PF04652">
    <property type="entry name" value="Vta1"/>
    <property type="match status" value="1"/>
</dbReference>
<dbReference type="SMART" id="SM01205">
    <property type="entry name" value="FKS1_dom1"/>
    <property type="match status" value="1"/>
</dbReference>
<dbReference type="STRING" id="3818.A0A444ZXV8"/>
<protein>
    <recommendedName>
        <fullName evidence="3">1,3-beta-glucan synthase component FKS1-like domain-containing protein</fullName>
    </recommendedName>
</protein>
<dbReference type="GO" id="GO:0005886">
    <property type="term" value="C:plasma membrane"/>
    <property type="evidence" value="ECO:0007669"/>
    <property type="project" value="TreeGrafter"/>
</dbReference>
<reference evidence="4 5" key="1">
    <citation type="submission" date="2019-01" db="EMBL/GenBank/DDBJ databases">
        <title>Sequencing of cultivated peanut Arachis hypogaea provides insights into genome evolution and oil improvement.</title>
        <authorList>
            <person name="Chen X."/>
        </authorList>
    </citation>
    <scope>NUCLEOTIDE SEQUENCE [LARGE SCALE GENOMIC DNA]</scope>
    <source>
        <strain evidence="5">cv. Fuhuasheng</strain>
        <tissue evidence="4">Leaves</tissue>
    </source>
</reference>
<dbReference type="InterPro" id="IPR039431">
    <property type="entry name" value="Vta1/CALS_N"/>
</dbReference>
<evidence type="ECO:0000313" key="4">
    <source>
        <dbReference type="EMBL" id="RYR19019.1"/>
    </source>
</evidence>
<comment type="subcellular location">
    <subcellularLocation>
        <location evidence="1">Endomembrane system</location>
    </subcellularLocation>
</comment>
<dbReference type="PANTHER" id="PTHR12741">
    <property type="entry name" value="LYST-INTERACTING PROTEIN LIP5 DOPAMINE RESPONSIVE PROTEIN DRG-1"/>
    <property type="match status" value="1"/>
</dbReference>
<dbReference type="Proteomes" id="UP000289738">
    <property type="component" value="Chromosome B03"/>
</dbReference>
<dbReference type="GO" id="GO:0046527">
    <property type="term" value="F:glucosyltransferase activity"/>
    <property type="evidence" value="ECO:0007669"/>
    <property type="project" value="TreeGrafter"/>
</dbReference>